<keyword evidence="3" id="KW-1185">Reference proteome</keyword>
<reference evidence="2 3" key="1">
    <citation type="submission" date="2018-11" db="EMBL/GenBank/DDBJ databases">
        <authorList>
            <consortium name="Pathogen Informatics"/>
        </authorList>
    </citation>
    <scope>NUCLEOTIDE SEQUENCE [LARGE SCALE GENOMIC DNA]</scope>
</reference>
<sequence>MITTWPDARKHEAADKQQQWGDRSGTRRRNPSSGLSTVYQLRKVNPAKSSAGWSTIGTMRVGLPRQELICQFKADFSIVLLYNGIHRRLQICNSLYRRGDNVVFPTRVLEVIQNEVNGYDMATTALRTILEVPNKKSVKLANKAVKIFEQDLMLNTVIPAISLFSQSACHPPAGGAIHSSSIGDDSEDQEEVCRNCDIRQYALGDINDEIARLEGEICWVAERAEMVQNRTMATMEVFDLKLAEASKELAESQKMRLAKIERNEKISHEWAEWRPNQLKKYNRTSSEAVDGLRTFMQWSYKALYKEEHSGRR</sequence>
<name>A0A3P8BTB2_HELPZ</name>
<gene>
    <name evidence="2" type="ORF">HPBE_LOCUS17502</name>
</gene>
<dbReference type="WBParaSite" id="HPBE_0001750301-mRNA-1">
    <property type="protein sequence ID" value="HPBE_0001750301-mRNA-1"/>
    <property type="gene ID" value="HPBE_0001750301"/>
</dbReference>
<evidence type="ECO:0000313" key="2">
    <source>
        <dbReference type="EMBL" id="VDP09054.1"/>
    </source>
</evidence>
<reference evidence="4" key="2">
    <citation type="submission" date="2019-09" db="UniProtKB">
        <authorList>
            <consortium name="WormBaseParasite"/>
        </authorList>
    </citation>
    <scope>IDENTIFICATION</scope>
</reference>
<proteinExistence type="predicted"/>
<dbReference type="AlphaFoldDB" id="A0A3P8BTB2"/>
<dbReference type="EMBL" id="UZAH01030054">
    <property type="protein sequence ID" value="VDP09054.1"/>
    <property type="molecule type" value="Genomic_DNA"/>
</dbReference>
<evidence type="ECO:0000256" key="1">
    <source>
        <dbReference type="SAM" id="MobiDB-lite"/>
    </source>
</evidence>
<evidence type="ECO:0000313" key="4">
    <source>
        <dbReference type="WBParaSite" id="HPBE_0001750301-mRNA-1"/>
    </source>
</evidence>
<evidence type="ECO:0000313" key="3">
    <source>
        <dbReference type="Proteomes" id="UP000050761"/>
    </source>
</evidence>
<feature type="region of interest" description="Disordered" evidence="1">
    <location>
        <begin position="1"/>
        <end position="36"/>
    </location>
</feature>
<organism evidence="2">
    <name type="scientific">Heligmosomoides polygyrus</name>
    <name type="common">Parasitic roundworm</name>
    <dbReference type="NCBI Taxonomy" id="6339"/>
    <lineage>
        <taxon>Eukaryota</taxon>
        <taxon>Metazoa</taxon>
        <taxon>Ecdysozoa</taxon>
        <taxon>Nematoda</taxon>
        <taxon>Chromadorea</taxon>
        <taxon>Rhabditida</taxon>
        <taxon>Rhabditina</taxon>
        <taxon>Rhabditomorpha</taxon>
        <taxon>Strongyloidea</taxon>
        <taxon>Heligmosomidae</taxon>
        <taxon>Heligmosomoides</taxon>
    </lineage>
</organism>
<accession>A0A3P8BTB2</accession>
<dbReference type="Proteomes" id="UP000050761">
    <property type="component" value="Unassembled WGS sequence"/>
</dbReference>
<protein>
    <submittedName>
        <fullName evidence="4">Ras-GEF domain-containing protein</fullName>
    </submittedName>
</protein>